<dbReference type="EMBL" id="QGNW01000032">
    <property type="protein sequence ID" value="RVX11146.1"/>
    <property type="molecule type" value="Genomic_DNA"/>
</dbReference>
<organism evidence="1 2">
    <name type="scientific">Vitis vinifera</name>
    <name type="common">Grape</name>
    <dbReference type="NCBI Taxonomy" id="29760"/>
    <lineage>
        <taxon>Eukaryota</taxon>
        <taxon>Viridiplantae</taxon>
        <taxon>Streptophyta</taxon>
        <taxon>Embryophyta</taxon>
        <taxon>Tracheophyta</taxon>
        <taxon>Spermatophyta</taxon>
        <taxon>Magnoliopsida</taxon>
        <taxon>eudicotyledons</taxon>
        <taxon>Gunneridae</taxon>
        <taxon>Pentapetalae</taxon>
        <taxon>rosids</taxon>
        <taxon>Vitales</taxon>
        <taxon>Vitaceae</taxon>
        <taxon>Viteae</taxon>
        <taxon>Vitis</taxon>
    </lineage>
</organism>
<dbReference type="PANTHER" id="PTHR33116">
    <property type="entry name" value="REVERSE TRANSCRIPTASE ZINC-BINDING DOMAIN-CONTAINING PROTEIN-RELATED-RELATED"/>
    <property type="match status" value="1"/>
</dbReference>
<proteinExistence type="predicted"/>
<dbReference type="AlphaFoldDB" id="A0A438JQB4"/>
<accession>A0A438JQB4</accession>
<gene>
    <name evidence="1" type="ORF">CK203_013338</name>
</gene>
<protein>
    <recommendedName>
        <fullName evidence="3">Reverse transcriptase zinc-binding domain-containing protein</fullName>
    </recommendedName>
</protein>
<evidence type="ECO:0008006" key="3">
    <source>
        <dbReference type="Google" id="ProtNLM"/>
    </source>
</evidence>
<name>A0A438JQB4_VITVI</name>
<evidence type="ECO:0000313" key="1">
    <source>
        <dbReference type="EMBL" id="RVX11146.1"/>
    </source>
</evidence>
<dbReference type="Proteomes" id="UP000288805">
    <property type="component" value="Unassembled WGS sequence"/>
</dbReference>
<evidence type="ECO:0000313" key="2">
    <source>
        <dbReference type="Proteomes" id="UP000288805"/>
    </source>
</evidence>
<comment type="caution">
    <text evidence="1">The sequence shown here is derived from an EMBL/GenBank/DDBJ whole genome shotgun (WGS) entry which is preliminary data.</text>
</comment>
<dbReference type="PANTHER" id="PTHR33116:SF78">
    <property type="entry name" value="OS12G0587133 PROTEIN"/>
    <property type="match status" value="1"/>
</dbReference>
<sequence length="628" mass="71471">MWLKEEGFKELLRGWWFNYSGSYSFILIEKLKALKIKLKNWNKEVFGKVGVNMRVALDKVSFWDDQERQRVLNESRIQRDVVRAYQNLLSDLGGWHPSMNSLEFDRIGEEEVARMEEMFSVEEVFLALLELNGDKALGPDVPKKGEADDLCDYRPISLVGGLYKLLTKVLANSHFWLSINLNKSELLPVGRVENVEVLAFELGCKVGSLPSTYLGSLWVLLISPVAVWDGVEERMRKRLALWKRQFISKGGESLSFGARWALLCKWSWRFAVERESFWKLIISRKFGEEGGGWNSREGEILEGHLVRNLSLCEAFPSLFALAISQDAWVADCGGGGEAPLDPSRKRLVAGLEDRVLWKASKNGIFSIKSLYNTLDSSCAVPFLWSIIWSPCVPTKETINHILVHCSEARVLWDLVFSLFGVNWVLPLMVRDTLMGWSASFVDKKRGRLGGQLLFVYFGRGWHSRGLSSDSDGDYHDQVEEVDRSIQRREELQKEVDLMLVCHGCTLNSTSQPRKLPETCHGSCACYSHDFLMISQMEERLEEKQQLVLDLQKKSLKLEGALTAAKKLSSQRQLQLTKLHRCFSASKENTERLKSCEQELQTVLGAAMMEIDIVDDVGLRDGILEKGRT</sequence>
<reference evidence="1 2" key="1">
    <citation type="journal article" date="2018" name="PLoS Genet.">
        <title>Population sequencing reveals clonal diversity and ancestral inbreeding in the grapevine cultivar Chardonnay.</title>
        <authorList>
            <person name="Roach M.J."/>
            <person name="Johnson D.L."/>
            <person name="Bohlmann J."/>
            <person name="van Vuuren H.J."/>
            <person name="Jones S.J."/>
            <person name="Pretorius I.S."/>
            <person name="Schmidt S.A."/>
            <person name="Borneman A.R."/>
        </authorList>
    </citation>
    <scope>NUCLEOTIDE SEQUENCE [LARGE SCALE GENOMIC DNA]</scope>
    <source>
        <strain evidence="2">cv. Chardonnay</strain>
        <tissue evidence="1">Leaf</tissue>
    </source>
</reference>